<protein>
    <submittedName>
        <fullName evidence="1">Uncharacterized protein</fullName>
    </submittedName>
</protein>
<evidence type="ECO:0000313" key="2">
    <source>
        <dbReference type="Proteomes" id="UP001283361"/>
    </source>
</evidence>
<comment type="caution">
    <text evidence="1">The sequence shown here is derived from an EMBL/GenBank/DDBJ whole genome shotgun (WGS) entry which is preliminary data.</text>
</comment>
<proteinExistence type="predicted"/>
<dbReference type="AlphaFoldDB" id="A0AAE1D413"/>
<reference evidence="1" key="1">
    <citation type="journal article" date="2023" name="G3 (Bethesda)">
        <title>A reference genome for the long-term kleptoplast-retaining sea slug Elysia crispata morphotype clarki.</title>
        <authorList>
            <person name="Eastman K.E."/>
            <person name="Pendleton A.L."/>
            <person name="Shaikh M.A."/>
            <person name="Suttiyut T."/>
            <person name="Ogas R."/>
            <person name="Tomko P."/>
            <person name="Gavelis G."/>
            <person name="Widhalm J.R."/>
            <person name="Wisecaver J.H."/>
        </authorList>
    </citation>
    <scope>NUCLEOTIDE SEQUENCE</scope>
    <source>
        <strain evidence="1">ECLA1</strain>
    </source>
</reference>
<evidence type="ECO:0000313" key="1">
    <source>
        <dbReference type="EMBL" id="KAK3756569.1"/>
    </source>
</evidence>
<dbReference type="Proteomes" id="UP001283361">
    <property type="component" value="Unassembled WGS sequence"/>
</dbReference>
<dbReference type="EMBL" id="JAWDGP010005492">
    <property type="protein sequence ID" value="KAK3756569.1"/>
    <property type="molecule type" value="Genomic_DNA"/>
</dbReference>
<sequence length="129" mass="14868">MPSASSVTKDMATFTFTKCVYTVPILYSKIVDNYGIEMERKRGDLNSGLDDLLYASTARSSFNITVKPDIKRKLLLWRFFTILVPAGEGLHRKTRGLPLRIFLPSSKFEMAKWNHRRLERCMERAVGYS</sequence>
<organism evidence="1 2">
    <name type="scientific">Elysia crispata</name>
    <name type="common">lettuce slug</name>
    <dbReference type="NCBI Taxonomy" id="231223"/>
    <lineage>
        <taxon>Eukaryota</taxon>
        <taxon>Metazoa</taxon>
        <taxon>Spiralia</taxon>
        <taxon>Lophotrochozoa</taxon>
        <taxon>Mollusca</taxon>
        <taxon>Gastropoda</taxon>
        <taxon>Heterobranchia</taxon>
        <taxon>Euthyneura</taxon>
        <taxon>Panpulmonata</taxon>
        <taxon>Sacoglossa</taxon>
        <taxon>Placobranchoidea</taxon>
        <taxon>Plakobranchidae</taxon>
        <taxon>Elysia</taxon>
    </lineage>
</organism>
<keyword evidence="2" id="KW-1185">Reference proteome</keyword>
<gene>
    <name evidence="1" type="ORF">RRG08_045084</name>
</gene>
<name>A0AAE1D413_9GAST</name>
<accession>A0AAE1D413</accession>